<evidence type="ECO:0000256" key="10">
    <source>
        <dbReference type="RuleBase" id="RU351113"/>
    </source>
</evidence>
<keyword evidence="2" id="KW-1003">Cell membrane</keyword>
<evidence type="ECO:0000256" key="8">
    <source>
        <dbReference type="ARBA" id="ARBA00023170"/>
    </source>
</evidence>
<feature type="transmembrane region" description="Helical" evidence="10">
    <location>
        <begin position="276"/>
        <end position="294"/>
    </location>
</feature>
<keyword evidence="6 10" id="KW-1133">Transmembrane helix</keyword>
<dbReference type="GO" id="GO:0005549">
    <property type="term" value="F:odorant binding"/>
    <property type="evidence" value="ECO:0007669"/>
    <property type="project" value="InterPro"/>
</dbReference>
<feature type="transmembrane region" description="Helical" evidence="10">
    <location>
        <begin position="84"/>
        <end position="102"/>
    </location>
</feature>
<dbReference type="AlphaFoldDB" id="A0A2A4J660"/>
<feature type="transmembrane region" description="Helical" evidence="10">
    <location>
        <begin position="55"/>
        <end position="72"/>
    </location>
</feature>
<feature type="transmembrane region" description="Helical" evidence="10">
    <location>
        <begin position="142"/>
        <end position="166"/>
    </location>
</feature>
<dbReference type="GO" id="GO:0007165">
    <property type="term" value="P:signal transduction"/>
    <property type="evidence" value="ECO:0007669"/>
    <property type="project" value="UniProtKB-KW"/>
</dbReference>
<dbReference type="GO" id="GO:0005886">
    <property type="term" value="C:plasma membrane"/>
    <property type="evidence" value="ECO:0007669"/>
    <property type="project" value="UniProtKB-SubCell"/>
</dbReference>
<dbReference type="EMBL" id="NWSH01003130">
    <property type="protein sequence ID" value="PCG66902.1"/>
    <property type="molecule type" value="Genomic_DNA"/>
</dbReference>
<dbReference type="PANTHER" id="PTHR21137:SF35">
    <property type="entry name" value="ODORANT RECEPTOR 19A-RELATED"/>
    <property type="match status" value="1"/>
</dbReference>
<dbReference type="Pfam" id="PF02949">
    <property type="entry name" value="7tm_6"/>
    <property type="match status" value="1"/>
</dbReference>
<evidence type="ECO:0000313" key="11">
    <source>
        <dbReference type="EMBL" id="PCG66902.1"/>
    </source>
</evidence>
<keyword evidence="3 10" id="KW-0716">Sensory transduction</keyword>
<keyword evidence="8 10" id="KW-0675">Receptor</keyword>
<proteinExistence type="inferred from homology"/>
<keyword evidence="4 10" id="KW-0812">Transmembrane</keyword>
<evidence type="ECO:0000256" key="2">
    <source>
        <dbReference type="ARBA" id="ARBA00022475"/>
    </source>
</evidence>
<feature type="transmembrane region" description="Helical" evidence="10">
    <location>
        <begin position="186"/>
        <end position="219"/>
    </location>
</feature>
<keyword evidence="7 10" id="KW-0472">Membrane</keyword>
<accession>A0A2A4J660</accession>
<comment type="similarity">
    <text evidence="10">Belongs to the insect chemoreceptor superfamily. Heteromeric odorant receptor channel (TC 1.A.69) family.</text>
</comment>
<dbReference type="PANTHER" id="PTHR21137">
    <property type="entry name" value="ODORANT RECEPTOR"/>
    <property type="match status" value="1"/>
</dbReference>
<dbReference type="SMR" id="A0A2A4J660"/>
<comment type="caution">
    <text evidence="11">The sequence shown here is derived from an EMBL/GenBank/DDBJ whole genome shotgun (WGS) entry which is preliminary data.</text>
</comment>
<reference evidence="11" key="1">
    <citation type="submission" date="2017-09" db="EMBL/GenBank/DDBJ databases">
        <title>Contemporary evolution of a Lepidopteran species, Heliothis virescens, in response to modern agricultural practices.</title>
        <authorList>
            <person name="Fritz M.L."/>
            <person name="Deyonke A.M."/>
            <person name="Papanicolaou A."/>
            <person name="Micinski S."/>
            <person name="Westbrook J."/>
            <person name="Gould F."/>
        </authorList>
    </citation>
    <scope>NUCLEOTIDE SEQUENCE [LARGE SCALE GENOMIC DNA]</scope>
    <source>
        <strain evidence="11">HvINT-</strain>
        <tissue evidence="11">Whole body</tissue>
    </source>
</reference>
<protein>
    <recommendedName>
        <fullName evidence="10">Odorant receptor</fullName>
    </recommendedName>
</protein>
<keyword evidence="9 10" id="KW-0807">Transducer</keyword>
<keyword evidence="5 10" id="KW-0552">Olfaction</keyword>
<evidence type="ECO:0000256" key="4">
    <source>
        <dbReference type="ARBA" id="ARBA00022692"/>
    </source>
</evidence>
<comment type="caution">
    <text evidence="10">Lacks conserved residue(s) required for the propagation of feature annotation.</text>
</comment>
<comment type="subcellular location">
    <subcellularLocation>
        <location evidence="1 10">Cell membrane</location>
        <topology evidence="1 10">Multi-pass membrane protein</topology>
    </subcellularLocation>
</comment>
<gene>
    <name evidence="11" type="ORF">B5V51_7101</name>
</gene>
<evidence type="ECO:0000256" key="7">
    <source>
        <dbReference type="ARBA" id="ARBA00023136"/>
    </source>
</evidence>
<sequence>MKRFTNDIINRHSKTLGERNEIDETLALPIFSQDVLGQNVLHPNWSWKTTMGRQIIFILSSIYGVLCSTDSLGDERDAASTNNAFFIALFTLLIEIKILLFINNRENFKQSYHIVKTALFDIVKSASVAQQEKLLKQYNTMVYMFIGCVILPLVGYMLNVAWHYFLLDTRVYLTAYSSLLPMTNPYYQIGLILQTVTYFVILIPCFVIDFWFVIFILGFCRTSESLVEMLKIEHGSDETQSEYMDRLNDTLRTFYGNHVKLVEYYNILNRMYKWQAVIPLLSAFATLCVLLFSFQEDVQWHFVLTHAIPVLFQISAYQLYGEQVISQGCQVHNALMEFDWTSMRLRDRNNYLIIIGYMNKEFRIKTALGNDLSLLTMSSLVKASYQACALLRTMND</sequence>
<evidence type="ECO:0000256" key="9">
    <source>
        <dbReference type="ARBA" id="ARBA00023224"/>
    </source>
</evidence>
<evidence type="ECO:0000256" key="3">
    <source>
        <dbReference type="ARBA" id="ARBA00022606"/>
    </source>
</evidence>
<dbReference type="GO" id="GO:0004984">
    <property type="term" value="F:olfactory receptor activity"/>
    <property type="evidence" value="ECO:0007669"/>
    <property type="project" value="InterPro"/>
</dbReference>
<evidence type="ECO:0000256" key="1">
    <source>
        <dbReference type="ARBA" id="ARBA00004651"/>
    </source>
</evidence>
<evidence type="ECO:0000256" key="6">
    <source>
        <dbReference type="ARBA" id="ARBA00022989"/>
    </source>
</evidence>
<name>A0A2A4J660_HELVI</name>
<organism evidence="11">
    <name type="scientific">Heliothis virescens</name>
    <name type="common">Tobacco budworm moth</name>
    <dbReference type="NCBI Taxonomy" id="7102"/>
    <lineage>
        <taxon>Eukaryota</taxon>
        <taxon>Metazoa</taxon>
        <taxon>Ecdysozoa</taxon>
        <taxon>Arthropoda</taxon>
        <taxon>Hexapoda</taxon>
        <taxon>Insecta</taxon>
        <taxon>Pterygota</taxon>
        <taxon>Neoptera</taxon>
        <taxon>Endopterygota</taxon>
        <taxon>Lepidoptera</taxon>
        <taxon>Glossata</taxon>
        <taxon>Ditrysia</taxon>
        <taxon>Noctuoidea</taxon>
        <taxon>Noctuidae</taxon>
        <taxon>Heliothinae</taxon>
        <taxon>Heliothis</taxon>
    </lineage>
</organism>
<dbReference type="InterPro" id="IPR004117">
    <property type="entry name" value="7tm6_olfct_rcpt"/>
</dbReference>
<evidence type="ECO:0000256" key="5">
    <source>
        <dbReference type="ARBA" id="ARBA00022725"/>
    </source>
</evidence>